<gene>
    <name evidence="3" type="ORF">J7S33_02330</name>
    <name evidence="2" type="ORF">JOE68_000439</name>
</gene>
<sequence length="91" mass="10138">MSDAPKPEPTDPPDVPAQMTVPDVPAEVVAILRARASARSVPLDDYVRELLVEVTRTPTMAEVYQRSWPRPWDIDGEALAEVVRAAREEDE</sequence>
<proteinExistence type="predicted"/>
<name>A0A8T8HZN3_9PSEU</name>
<keyword evidence="5" id="KW-1185">Reference proteome</keyword>
<reference evidence="3" key="2">
    <citation type="submission" date="2021-04" db="EMBL/GenBank/DDBJ databases">
        <title>Saccharothrix algeriensis WGS.</title>
        <authorList>
            <person name="Stuskova K."/>
            <person name="Hakalova E."/>
            <person name="Tebbal A.B."/>
            <person name="Eichmeier A."/>
        </authorList>
    </citation>
    <scope>NUCLEOTIDE SEQUENCE</scope>
    <source>
        <strain evidence="3">NRRL B-24137</strain>
    </source>
</reference>
<organism evidence="3 4">
    <name type="scientific">Saccharothrix algeriensis</name>
    <dbReference type="NCBI Taxonomy" id="173560"/>
    <lineage>
        <taxon>Bacteria</taxon>
        <taxon>Bacillati</taxon>
        <taxon>Actinomycetota</taxon>
        <taxon>Actinomycetes</taxon>
        <taxon>Pseudonocardiales</taxon>
        <taxon>Pseudonocardiaceae</taxon>
        <taxon>Saccharothrix</taxon>
    </lineage>
</organism>
<dbReference type="GO" id="GO:0006355">
    <property type="term" value="P:regulation of DNA-templated transcription"/>
    <property type="evidence" value="ECO:0007669"/>
    <property type="project" value="InterPro"/>
</dbReference>
<dbReference type="Proteomes" id="UP001195724">
    <property type="component" value="Unassembled WGS sequence"/>
</dbReference>
<dbReference type="EMBL" id="JAFBCL010000001">
    <property type="protein sequence ID" value="MBM7809574.1"/>
    <property type="molecule type" value="Genomic_DNA"/>
</dbReference>
<dbReference type="RefSeq" id="WP_204840672.1">
    <property type="nucleotide sequence ID" value="NZ_JAFBCL010000001.1"/>
</dbReference>
<dbReference type="InterPro" id="IPR010985">
    <property type="entry name" value="Ribbon_hlx_hlx"/>
</dbReference>
<dbReference type="SUPFAM" id="SSF47598">
    <property type="entry name" value="Ribbon-helix-helix"/>
    <property type="match status" value="1"/>
</dbReference>
<dbReference type="EMBL" id="CP072788">
    <property type="protein sequence ID" value="QTR03888.1"/>
    <property type="molecule type" value="Genomic_DNA"/>
</dbReference>
<dbReference type="Proteomes" id="UP000671828">
    <property type="component" value="Chromosome"/>
</dbReference>
<dbReference type="AlphaFoldDB" id="A0A8T8HZN3"/>
<evidence type="ECO:0000313" key="5">
    <source>
        <dbReference type="Proteomes" id="UP001195724"/>
    </source>
</evidence>
<feature type="region of interest" description="Disordered" evidence="1">
    <location>
        <begin position="1"/>
        <end position="21"/>
    </location>
</feature>
<protein>
    <submittedName>
        <fullName evidence="3">Uncharacterized protein</fullName>
    </submittedName>
</protein>
<evidence type="ECO:0000313" key="2">
    <source>
        <dbReference type="EMBL" id="MBM7809574.1"/>
    </source>
</evidence>
<evidence type="ECO:0000313" key="3">
    <source>
        <dbReference type="EMBL" id="QTR03888.1"/>
    </source>
</evidence>
<evidence type="ECO:0000313" key="4">
    <source>
        <dbReference type="Proteomes" id="UP000671828"/>
    </source>
</evidence>
<evidence type="ECO:0000256" key="1">
    <source>
        <dbReference type="SAM" id="MobiDB-lite"/>
    </source>
</evidence>
<accession>A0A8T8HZN3</accession>
<reference evidence="2 5" key="1">
    <citation type="submission" date="2021-01" db="EMBL/GenBank/DDBJ databases">
        <title>Sequencing the genomes of 1000 actinobacteria strains.</title>
        <authorList>
            <person name="Klenk H.-P."/>
        </authorList>
    </citation>
    <scope>NUCLEOTIDE SEQUENCE [LARGE SCALE GENOMIC DNA]</scope>
    <source>
        <strain evidence="2 5">DSM 44581</strain>
    </source>
</reference>